<feature type="region of interest" description="Disordered" evidence="1">
    <location>
        <begin position="1"/>
        <end position="20"/>
    </location>
</feature>
<sequence length="261" mass="29638">MLLEESKGTSSDPGRPHATGTYVFENTMGEQADFDAWRQVQGTRTTLLGPMARSKDIGYIRERRGPMKLLAKLLSTLTAIFFLFLSIALFHVMEHPGILWSPMPESSCTGVREMLCIVTFLEALLSREDISKSTGVFEKYTTSRSGSFLLGSHVCEGGRYTVMFLQFLQIHRVKGRSTYSAKSAFRFLVVFLARFYDEFRLATALGVLRCYTVLHADAKRKEKVVGERWISTLLRRRGEYPAYYSVTSTKKGKGRARERAR</sequence>
<evidence type="ECO:0000313" key="4">
    <source>
        <dbReference type="Proteomes" id="UP001607303"/>
    </source>
</evidence>
<dbReference type="AlphaFoldDB" id="A0ABD2CXT0"/>
<dbReference type="EMBL" id="JAYRBN010000027">
    <property type="protein sequence ID" value="KAL2749554.1"/>
    <property type="molecule type" value="Genomic_DNA"/>
</dbReference>
<evidence type="ECO:0000313" key="3">
    <source>
        <dbReference type="EMBL" id="KAL2749554.1"/>
    </source>
</evidence>
<name>A0ABD2CXT0_VESMC</name>
<keyword evidence="4" id="KW-1185">Reference proteome</keyword>
<keyword evidence="2" id="KW-1133">Transmembrane helix</keyword>
<dbReference type="Proteomes" id="UP001607303">
    <property type="component" value="Unassembled WGS sequence"/>
</dbReference>
<feature type="transmembrane region" description="Helical" evidence="2">
    <location>
        <begin position="69"/>
        <end position="93"/>
    </location>
</feature>
<comment type="caution">
    <text evidence="3">The sequence shown here is derived from an EMBL/GenBank/DDBJ whole genome shotgun (WGS) entry which is preliminary data.</text>
</comment>
<keyword evidence="2" id="KW-0472">Membrane</keyword>
<organism evidence="3 4">
    <name type="scientific">Vespula maculifrons</name>
    <name type="common">Eastern yellow jacket</name>
    <name type="synonym">Wasp</name>
    <dbReference type="NCBI Taxonomy" id="7453"/>
    <lineage>
        <taxon>Eukaryota</taxon>
        <taxon>Metazoa</taxon>
        <taxon>Ecdysozoa</taxon>
        <taxon>Arthropoda</taxon>
        <taxon>Hexapoda</taxon>
        <taxon>Insecta</taxon>
        <taxon>Pterygota</taxon>
        <taxon>Neoptera</taxon>
        <taxon>Endopterygota</taxon>
        <taxon>Hymenoptera</taxon>
        <taxon>Apocrita</taxon>
        <taxon>Aculeata</taxon>
        <taxon>Vespoidea</taxon>
        <taxon>Vespidae</taxon>
        <taxon>Vespinae</taxon>
        <taxon>Vespula</taxon>
    </lineage>
</organism>
<proteinExistence type="predicted"/>
<accession>A0ABD2CXT0</accession>
<reference evidence="3 4" key="1">
    <citation type="journal article" date="2024" name="Ann. Entomol. Soc. Am.">
        <title>Genomic analyses of the southern and eastern yellowjacket wasps (Hymenoptera: Vespidae) reveal evolutionary signatures of social life.</title>
        <authorList>
            <person name="Catto M.A."/>
            <person name="Caine P.B."/>
            <person name="Orr S.E."/>
            <person name="Hunt B.G."/>
            <person name="Goodisman M.A.D."/>
        </authorList>
    </citation>
    <scope>NUCLEOTIDE SEQUENCE [LARGE SCALE GENOMIC DNA]</scope>
    <source>
        <strain evidence="3">232</strain>
        <tissue evidence="3">Head and thorax</tissue>
    </source>
</reference>
<evidence type="ECO:0000256" key="2">
    <source>
        <dbReference type="SAM" id="Phobius"/>
    </source>
</evidence>
<evidence type="ECO:0000256" key="1">
    <source>
        <dbReference type="SAM" id="MobiDB-lite"/>
    </source>
</evidence>
<gene>
    <name evidence="3" type="ORF">V1477_002494</name>
</gene>
<keyword evidence="2" id="KW-0812">Transmembrane</keyword>
<protein>
    <submittedName>
        <fullName evidence="3">Uncharacterized protein</fullName>
    </submittedName>
</protein>